<feature type="region of interest" description="Disordered" evidence="1">
    <location>
        <begin position="25"/>
        <end position="52"/>
    </location>
</feature>
<name>A0ABT1H8V9_9NOCA</name>
<proteinExistence type="predicted"/>
<evidence type="ECO:0000313" key="2">
    <source>
        <dbReference type="EMBL" id="MCP2174407.1"/>
    </source>
</evidence>
<comment type="caution">
    <text evidence="2">The sequence shown here is derived from an EMBL/GenBank/DDBJ whole genome shotgun (WGS) entry which is preliminary data.</text>
</comment>
<dbReference type="EMBL" id="JAMTCJ010000001">
    <property type="protein sequence ID" value="MCP2174407.1"/>
    <property type="molecule type" value="Genomic_DNA"/>
</dbReference>
<accession>A0ABT1H8V9</accession>
<evidence type="ECO:0000256" key="1">
    <source>
        <dbReference type="SAM" id="MobiDB-lite"/>
    </source>
</evidence>
<sequence length="52" mass="5654">MRPADQIEATADRAVADLTALRATHARRRQSRADDAVVDEDGQTTVSDEADD</sequence>
<dbReference type="RefSeq" id="WP_253659473.1">
    <property type="nucleotide sequence ID" value="NZ_BAAAJQ010000001.1"/>
</dbReference>
<gene>
    <name evidence="2" type="ORF">LX13_000214</name>
</gene>
<keyword evidence="3" id="KW-1185">Reference proteome</keyword>
<evidence type="ECO:0000313" key="3">
    <source>
        <dbReference type="Proteomes" id="UP001206895"/>
    </source>
</evidence>
<reference evidence="2 3" key="1">
    <citation type="submission" date="2022-06" db="EMBL/GenBank/DDBJ databases">
        <title>Genomic Encyclopedia of Archaeal and Bacterial Type Strains, Phase II (KMG-II): from individual species to whole genera.</title>
        <authorList>
            <person name="Goeker M."/>
        </authorList>
    </citation>
    <scope>NUCLEOTIDE SEQUENCE [LARGE SCALE GENOMIC DNA]</scope>
    <source>
        <strain evidence="2 3">DSM 44693</strain>
    </source>
</reference>
<feature type="compositionally biased region" description="Acidic residues" evidence="1">
    <location>
        <begin position="36"/>
        <end position="52"/>
    </location>
</feature>
<dbReference type="Proteomes" id="UP001206895">
    <property type="component" value="Unassembled WGS sequence"/>
</dbReference>
<organism evidence="2 3">
    <name type="scientific">Williamsia maris</name>
    <dbReference type="NCBI Taxonomy" id="72806"/>
    <lineage>
        <taxon>Bacteria</taxon>
        <taxon>Bacillati</taxon>
        <taxon>Actinomycetota</taxon>
        <taxon>Actinomycetes</taxon>
        <taxon>Mycobacteriales</taxon>
        <taxon>Nocardiaceae</taxon>
        <taxon>Williamsia</taxon>
    </lineage>
</organism>
<protein>
    <submittedName>
        <fullName evidence="2">Uncharacterized protein</fullName>
    </submittedName>
</protein>